<feature type="compositionally biased region" description="Polar residues" evidence="1">
    <location>
        <begin position="125"/>
        <end position="147"/>
    </location>
</feature>
<dbReference type="AlphaFoldDB" id="A0A4C1WPW9"/>
<reference evidence="2 3" key="1">
    <citation type="journal article" date="2019" name="Commun. Biol.">
        <title>The bagworm genome reveals a unique fibroin gene that provides high tensile strength.</title>
        <authorList>
            <person name="Kono N."/>
            <person name="Nakamura H."/>
            <person name="Ohtoshi R."/>
            <person name="Tomita M."/>
            <person name="Numata K."/>
            <person name="Arakawa K."/>
        </authorList>
    </citation>
    <scope>NUCLEOTIDE SEQUENCE [LARGE SCALE GENOMIC DNA]</scope>
</reference>
<comment type="caution">
    <text evidence="2">The sequence shown here is derived from an EMBL/GenBank/DDBJ whole genome shotgun (WGS) entry which is preliminary data.</text>
</comment>
<feature type="region of interest" description="Disordered" evidence="1">
    <location>
        <begin position="97"/>
        <end position="174"/>
    </location>
</feature>
<protein>
    <submittedName>
        <fullName evidence="2">Uncharacterized protein</fullName>
    </submittedName>
</protein>
<accession>A0A4C1WPW9</accession>
<evidence type="ECO:0000256" key="1">
    <source>
        <dbReference type="SAM" id="MobiDB-lite"/>
    </source>
</evidence>
<organism evidence="2 3">
    <name type="scientific">Eumeta variegata</name>
    <name type="common">Bagworm moth</name>
    <name type="synonym">Eumeta japonica</name>
    <dbReference type="NCBI Taxonomy" id="151549"/>
    <lineage>
        <taxon>Eukaryota</taxon>
        <taxon>Metazoa</taxon>
        <taxon>Ecdysozoa</taxon>
        <taxon>Arthropoda</taxon>
        <taxon>Hexapoda</taxon>
        <taxon>Insecta</taxon>
        <taxon>Pterygota</taxon>
        <taxon>Neoptera</taxon>
        <taxon>Endopterygota</taxon>
        <taxon>Lepidoptera</taxon>
        <taxon>Glossata</taxon>
        <taxon>Ditrysia</taxon>
        <taxon>Tineoidea</taxon>
        <taxon>Psychidae</taxon>
        <taxon>Oiketicinae</taxon>
        <taxon>Eumeta</taxon>
    </lineage>
</organism>
<sequence>MCIRAAKSTSCVNSLHHKCRSVVRRPFDVLPRVCVGRRSRLAHLGTSLDRTLRTICSVDRLINLKTSFDRIHSLTVQKSVTAGASACAAGRSRALARRNVNHKQDAKRDKDLRLGGMERDESRTGPRSKSGSRTASAAGSKAESNTDSDCDHVRERNQPTHTTNKYILWHADGS</sequence>
<name>A0A4C1WPW9_EUMVA</name>
<feature type="compositionally biased region" description="Basic and acidic residues" evidence="1">
    <location>
        <begin position="102"/>
        <end position="124"/>
    </location>
</feature>
<dbReference type="EMBL" id="BGZK01000596">
    <property type="protein sequence ID" value="GBP52144.1"/>
    <property type="molecule type" value="Genomic_DNA"/>
</dbReference>
<proteinExistence type="predicted"/>
<dbReference type="Proteomes" id="UP000299102">
    <property type="component" value="Unassembled WGS sequence"/>
</dbReference>
<evidence type="ECO:0000313" key="3">
    <source>
        <dbReference type="Proteomes" id="UP000299102"/>
    </source>
</evidence>
<evidence type="ECO:0000313" key="2">
    <source>
        <dbReference type="EMBL" id="GBP52144.1"/>
    </source>
</evidence>
<feature type="compositionally biased region" description="Basic and acidic residues" evidence="1">
    <location>
        <begin position="149"/>
        <end position="158"/>
    </location>
</feature>
<gene>
    <name evidence="2" type="ORF">EVAR_21275_1</name>
</gene>
<keyword evidence="3" id="KW-1185">Reference proteome</keyword>